<dbReference type="PROSITE" id="PS00518">
    <property type="entry name" value="ZF_RING_1"/>
    <property type="match status" value="1"/>
</dbReference>
<dbReference type="InterPro" id="IPR017907">
    <property type="entry name" value="Znf_RING_CS"/>
</dbReference>
<dbReference type="AlphaFoldDB" id="A0A8T0F743"/>
<reference evidence="7" key="1">
    <citation type="journal article" date="2020" name="bioRxiv">
        <title>Chromosome-level reference genome of the European wasp spider Argiope bruennichi: a resource for studies on range expansion and evolutionary adaptation.</title>
        <authorList>
            <person name="Sheffer M.M."/>
            <person name="Hoppe A."/>
            <person name="Krehenwinkel H."/>
            <person name="Uhl G."/>
            <person name="Kuss A.W."/>
            <person name="Jensen L."/>
            <person name="Jensen C."/>
            <person name="Gillespie R.G."/>
            <person name="Hoff K.J."/>
            <person name="Prost S."/>
        </authorList>
    </citation>
    <scope>NUCLEOTIDE SEQUENCE</scope>
</reference>
<feature type="region of interest" description="Disordered" evidence="5">
    <location>
        <begin position="41"/>
        <end position="109"/>
    </location>
</feature>
<protein>
    <submittedName>
        <fullName evidence="7">E3 ubiquitin-protein ligase RNF4 like protein</fullName>
    </submittedName>
</protein>
<dbReference type="SMART" id="SM00184">
    <property type="entry name" value="RING"/>
    <property type="match status" value="1"/>
</dbReference>
<evidence type="ECO:0000313" key="8">
    <source>
        <dbReference type="Proteomes" id="UP000807504"/>
    </source>
</evidence>
<evidence type="ECO:0000256" key="2">
    <source>
        <dbReference type="ARBA" id="ARBA00022771"/>
    </source>
</evidence>
<gene>
    <name evidence="7" type="ORF">HNY73_008610</name>
</gene>
<evidence type="ECO:0000256" key="1">
    <source>
        <dbReference type="ARBA" id="ARBA00022723"/>
    </source>
</evidence>
<dbReference type="InterPro" id="IPR047134">
    <property type="entry name" value="RNF4"/>
</dbReference>
<reference evidence="7" key="2">
    <citation type="submission" date="2020-06" db="EMBL/GenBank/DDBJ databases">
        <authorList>
            <person name="Sheffer M."/>
        </authorList>
    </citation>
    <scope>NUCLEOTIDE SEQUENCE</scope>
</reference>
<comment type="caution">
    <text evidence="7">The sequence shown here is derived from an EMBL/GenBank/DDBJ whole genome shotgun (WGS) entry which is preliminary data.</text>
</comment>
<dbReference type="EMBL" id="JABXBU010000015">
    <property type="protein sequence ID" value="KAF8786967.1"/>
    <property type="molecule type" value="Genomic_DNA"/>
</dbReference>
<dbReference type="PROSITE" id="PS50089">
    <property type="entry name" value="ZF_RING_2"/>
    <property type="match status" value="1"/>
</dbReference>
<dbReference type="PANTHER" id="PTHR23041">
    <property type="entry name" value="RING FINGER DOMAIN-CONTAINING"/>
    <property type="match status" value="1"/>
</dbReference>
<evidence type="ECO:0000256" key="4">
    <source>
        <dbReference type="PROSITE-ProRule" id="PRU00175"/>
    </source>
</evidence>
<dbReference type="GO" id="GO:0008270">
    <property type="term" value="F:zinc ion binding"/>
    <property type="evidence" value="ECO:0007669"/>
    <property type="project" value="UniProtKB-KW"/>
</dbReference>
<feature type="compositionally biased region" description="Acidic residues" evidence="5">
    <location>
        <begin position="51"/>
        <end position="109"/>
    </location>
</feature>
<evidence type="ECO:0000256" key="5">
    <source>
        <dbReference type="SAM" id="MobiDB-lite"/>
    </source>
</evidence>
<dbReference type="Gene3D" id="3.30.40.10">
    <property type="entry name" value="Zinc/RING finger domain, C3HC4 (zinc finger)"/>
    <property type="match status" value="1"/>
</dbReference>
<evidence type="ECO:0000256" key="3">
    <source>
        <dbReference type="ARBA" id="ARBA00022833"/>
    </source>
</evidence>
<keyword evidence="8" id="KW-1185">Reference proteome</keyword>
<proteinExistence type="predicted"/>
<dbReference type="SUPFAM" id="SSF57850">
    <property type="entry name" value="RING/U-box"/>
    <property type="match status" value="1"/>
</dbReference>
<dbReference type="Pfam" id="PF13445">
    <property type="entry name" value="zf-RING_UBOX"/>
    <property type="match status" value="1"/>
</dbReference>
<feature type="domain" description="RING-type" evidence="6">
    <location>
        <begin position="155"/>
        <end position="201"/>
    </location>
</feature>
<dbReference type="InterPro" id="IPR027370">
    <property type="entry name" value="Znf-RING_euk"/>
</dbReference>
<keyword evidence="2 4" id="KW-0863">Zinc-finger</keyword>
<organism evidence="7 8">
    <name type="scientific">Argiope bruennichi</name>
    <name type="common">Wasp spider</name>
    <name type="synonym">Aranea bruennichi</name>
    <dbReference type="NCBI Taxonomy" id="94029"/>
    <lineage>
        <taxon>Eukaryota</taxon>
        <taxon>Metazoa</taxon>
        <taxon>Ecdysozoa</taxon>
        <taxon>Arthropoda</taxon>
        <taxon>Chelicerata</taxon>
        <taxon>Arachnida</taxon>
        <taxon>Araneae</taxon>
        <taxon>Araneomorphae</taxon>
        <taxon>Entelegynae</taxon>
        <taxon>Araneoidea</taxon>
        <taxon>Araneidae</taxon>
        <taxon>Argiope</taxon>
    </lineage>
</organism>
<sequence length="214" mass="25027">MQLWFERNRHFLPRNRPLYPFRAQVLPLIRSQNRGNYFVRPAANVTRESENEPTETAEEAEEPDLEEDDEVEENNEEEPEEETEEQEEEAEEQEEEVEQEATGGDEDLEYVLEYTPVTSAMELPSITMTEDKKRKASFVLENDNSKKRCLTLVECPICQETLPDLIRTGKVLMAPSCGHVLCSNCAMRIWIQRRKRCPKCNNQFNIQKLIPVYL</sequence>
<keyword evidence="1" id="KW-0479">Metal-binding</keyword>
<dbReference type="InterPro" id="IPR001841">
    <property type="entry name" value="Znf_RING"/>
</dbReference>
<keyword evidence="3" id="KW-0862">Zinc</keyword>
<dbReference type="PANTHER" id="PTHR23041:SF78">
    <property type="entry name" value="E3 UBIQUITIN-PROTEIN LIGASE RNF4"/>
    <property type="match status" value="1"/>
</dbReference>
<accession>A0A8T0F743</accession>
<evidence type="ECO:0000259" key="6">
    <source>
        <dbReference type="PROSITE" id="PS50089"/>
    </source>
</evidence>
<dbReference type="Proteomes" id="UP000807504">
    <property type="component" value="Unassembled WGS sequence"/>
</dbReference>
<dbReference type="InterPro" id="IPR013083">
    <property type="entry name" value="Znf_RING/FYVE/PHD"/>
</dbReference>
<name>A0A8T0F743_ARGBR</name>
<evidence type="ECO:0000313" key="7">
    <source>
        <dbReference type="EMBL" id="KAF8786967.1"/>
    </source>
</evidence>